<evidence type="ECO:0000313" key="1">
    <source>
        <dbReference type="EMBL" id="CAD7453339.1"/>
    </source>
</evidence>
<organism evidence="1">
    <name type="scientific">Timema tahoe</name>
    <dbReference type="NCBI Taxonomy" id="61484"/>
    <lineage>
        <taxon>Eukaryota</taxon>
        <taxon>Metazoa</taxon>
        <taxon>Ecdysozoa</taxon>
        <taxon>Arthropoda</taxon>
        <taxon>Hexapoda</taxon>
        <taxon>Insecta</taxon>
        <taxon>Pterygota</taxon>
        <taxon>Neoptera</taxon>
        <taxon>Polyneoptera</taxon>
        <taxon>Phasmatodea</taxon>
        <taxon>Timematodea</taxon>
        <taxon>Timematoidea</taxon>
        <taxon>Timematidae</taxon>
        <taxon>Timema</taxon>
    </lineage>
</organism>
<dbReference type="EMBL" id="OE000310">
    <property type="protein sequence ID" value="CAD7453339.1"/>
    <property type="molecule type" value="Genomic_DNA"/>
</dbReference>
<sequence length="231" mass="23914">MVSPLHRTHLSTNKFLNRLPLCLSKLLQMIGVRLKPRPPIGTPLRTVRAIGTLPLTTKATGTLKIRTGVSRQRATTIGALPLVGRGMVTSLKALATMEVAGVVQTGVEVHEEAPVIPGAEVGAATKMTEAMVEDIRMIAAVITIENAVKAAVVVVIIISSRTATNSATTMATVTIEVVVVAATSVGDPERGVASEAEWIEAVQEGGLVLGVATQEGLEAPGVATLEATSSS</sequence>
<dbReference type="AlphaFoldDB" id="A0A7R9IBP9"/>
<reference evidence="1" key="1">
    <citation type="submission" date="2020-11" db="EMBL/GenBank/DDBJ databases">
        <authorList>
            <person name="Tran Van P."/>
        </authorList>
    </citation>
    <scope>NUCLEOTIDE SEQUENCE</scope>
</reference>
<protein>
    <submittedName>
        <fullName evidence="1">Uncharacterized protein</fullName>
    </submittedName>
</protein>
<gene>
    <name evidence="1" type="ORF">TTEB3V08_LOCUS1484</name>
</gene>
<proteinExistence type="predicted"/>
<accession>A0A7R9IBP9</accession>
<name>A0A7R9IBP9_9NEOP</name>